<dbReference type="Gene3D" id="2.60.40.790">
    <property type="match status" value="1"/>
</dbReference>
<name>A0AAE1HUQ5_9NEOP</name>
<dbReference type="CDD" id="cd06526">
    <property type="entry name" value="metazoan_ACD"/>
    <property type="match status" value="1"/>
</dbReference>
<dbReference type="InterPro" id="IPR002068">
    <property type="entry name" value="A-crystallin/Hsp20_dom"/>
</dbReference>
<evidence type="ECO:0000256" key="3">
    <source>
        <dbReference type="SAM" id="MobiDB-lite"/>
    </source>
</evidence>
<evidence type="ECO:0000313" key="5">
    <source>
        <dbReference type="EMBL" id="KAK3927743.1"/>
    </source>
</evidence>
<dbReference type="GO" id="GO:0005634">
    <property type="term" value="C:nucleus"/>
    <property type="evidence" value="ECO:0007669"/>
    <property type="project" value="TreeGrafter"/>
</dbReference>
<dbReference type="PROSITE" id="PS01031">
    <property type="entry name" value="SHSP"/>
    <property type="match status" value="1"/>
</dbReference>
<feature type="compositionally biased region" description="Basic and acidic residues" evidence="3">
    <location>
        <begin position="191"/>
        <end position="200"/>
    </location>
</feature>
<keyword evidence="6" id="KW-1185">Reference proteome</keyword>
<gene>
    <name evidence="5" type="ORF">KUF71_016028</name>
</gene>
<sequence>MAFNNCMRVMPRMGRHLSAPQLQLQPVRTMFSPWPRNSDIGALIRDMDRQMDRLERQMFRAMPSWFPRAPRLSSVLPIDHTLVPREGGGQYRVSVDLAGFKPEEINLSLDESGRQLTITAKCERKGSDGSRYAQEMMRSVTLPETVDVEQLTSQLHTDGVLAIEAPYKEQPPQPESEPRTIPIQRVGGEQKQPEQLENKTEQNSTSS</sequence>
<organism evidence="5 6">
    <name type="scientific">Frankliniella fusca</name>
    <dbReference type="NCBI Taxonomy" id="407009"/>
    <lineage>
        <taxon>Eukaryota</taxon>
        <taxon>Metazoa</taxon>
        <taxon>Ecdysozoa</taxon>
        <taxon>Arthropoda</taxon>
        <taxon>Hexapoda</taxon>
        <taxon>Insecta</taxon>
        <taxon>Pterygota</taxon>
        <taxon>Neoptera</taxon>
        <taxon>Paraneoptera</taxon>
        <taxon>Thysanoptera</taxon>
        <taxon>Terebrantia</taxon>
        <taxon>Thripoidea</taxon>
        <taxon>Thripidae</taxon>
        <taxon>Frankliniella</taxon>
    </lineage>
</organism>
<dbReference type="Proteomes" id="UP001219518">
    <property type="component" value="Unassembled WGS sequence"/>
</dbReference>
<proteinExistence type="inferred from homology"/>
<reference evidence="5" key="1">
    <citation type="submission" date="2021-07" db="EMBL/GenBank/DDBJ databases">
        <authorList>
            <person name="Catto M.A."/>
            <person name="Jacobson A."/>
            <person name="Kennedy G."/>
            <person name="Labadie P."/>
            <person name="Hunt B.G."/>
            <person name="Srinivasan R."/>
        </authorList>
    </citation>
    <scope>NUCLEOTIDE SEQUENCE</scope>
    <source>
        <strain evidence="5">PL_HMW_Pooled</strain>
        <tissue evidence="5">Head</tissue>
    </source>
</reference>
<dbReference type="SUPFAM" id="SSF49764">
    <property type="entry name" value="HSP20-like chaperones"/>
    <property type="match status" value="1"/>
</dbReference>
<comment type="similarity">
    <text evidence="1 2">Belongs to the small heat shock protein (HSP20) family.</text>
</comment>
<evidence type="ECO:0000256" key="1">
    <source>
        <dbReference type="PROSITE-ProRule" id="PRU00285"/>
    </source>
</evidence>
<dbReference type="GO" id="GO:0051082">
    <property type="term" value="F:unfolded protein binding"/>
    <property type="evidence" value="ECO:0007669"/>
    <property type="project" value="TreeGrafter"/>
</dbReference>
<dbReference type="InterPro" id="IPR001436">
    <property type="entry name" value="Alpha-crystallin/sHSP_animal"/>
</dbReference>
<dbReference type="GO" id="GO:0009408">
    <property type="term" value="P:response to heat"/>
    <property type="evidence" value="ECO:0007669"/>
    <property type="project" value="TreeGrafter"/>
</dbReference>
<evidence type="ECO:0000259" key="4">
    <source>
        <dbReference type="PROSITE" id="PS01031"/>
    </source>
</evidence>
<dbReference type="Pfam" id="PF00011">
    <property type="entry name" value="HSP20"/>
    <property type="match status" value="1"/>
</dbReference>
<feature type="region of interest" description="Disordered" evidence="3">
    <location>
        <begin position="166"/>
        <end position="207"/>
    </location>
</feature>
<dbReference type="PANTHER" id="PTHR45640">
    <property type="entry name" value="HEAT SHOCK PROTEIN HSP-12.2-RELATED"/>
    <property type="match status" value="1"/>
</dbReference>
<dbReference type="AlphaFoldDB" id="A0AAE1HUQ5"/>
<reference evidence="5" key="2">
    <citation type="journal article" date="2023" name="BMC Genomics">
        <title>Pest status, molecular evolution, and epigenetic factors derived from the genome assembly of Frankliniella fusca, a thysanopteran phytovirus vector.</title>
        <authorList>
            <person name="Catto M.A."/>
            <person name="Labadie P.E."/>
            <person name="Jacobson A.L."/>
            <person name="Kennedy G.G."/>
            <person name="Srinivasan R."/>
            <person name="Hunt B.G."/>
        </authorList>
    </citation>
    <scope>NUCLEOTIDE SEQUENCE</scope>
    <source>
        <strain evidence="5">PL_HMW_Pooled</strain>
    </source>
</reference>
<dbReference type="PANTHER" id="PTHR45640:SF26">
    <property type="entry name" value="RE23625P"/>
    <property type="match status" value="1"/>
</dbReference>
<dbReference type="GO" id="GO:0005737">
    <property type="term" value="C:cytoplasm"/>
    <property type="evidence" value="ECO:0007669"/>
    <property type="project" value="TreeGrafter"/>
</dbReference>
<dbReference type="EMBL" id="JAHWGI010001300">
    <property type="protein sequence ID" value="KAK3927743.1"/>
    <property type="molecule type" value="Genomic_DNA"/>
</dbReference>
<dbReference type="InterPro" id="IPR008978">
    <property type="entry name" value="HSP20-like_chaperone"/>
</dbReference>
<dbReference type="GO" id="GO:0042026">
    <property type="term" value="P:protein refolding"/>
    <property type="evidence" value="ECO:0007669"/>
    <property type="project" value="TreeGrafter"/>
</dbReference>
<accession>A0AAE1HUQ5</accession>
<feature type="domain" description="SHSP" evidence="4">
    <location>
        <begin position="73"/>
        <end position="184"/>
    </location>
</feature>
<keyword evidence="5" id="KW-0346">Stress response</keyword>
<dbReference type="PRINTS" id="PR00299">
    <property type="entry name" value="ACRYSTALLIN"/>
</dbReference>
<evidence type="ECO:0000313" key="6">
    <source>
        <dbReference type="Proteomes" id="UP001219518"/>
    </source>
</evidence>
<comment type="caution">
    <text evidence="5">The sequence shown here is derived from an EMBL/GenBank/DDBJ whole genome shotgun (WGS) entry which is preliminary data.</text>
</comment>
<protein>
    <submittedName>
        <fullName evidence="5">Heat shock protein Hsp-16.1/Hsp-16.11</fullName>
    </submittedName>
</protein>
<evidence type="ECO:0000256" key="2">
    <source>
        <dbReference type="RuleBase" id="RU003616"/>
    </source>
</evidence>